<feature type="region of interest" description="Disordered" evidence="1">
    <location>
        <begin position="116"/>
        <end position="137"/>
    </location>
</feature>
<protein>
    <recommendedName>
        <fullName evidence="4">Protein kinase domain-containing protein</fullName>
    </recommendedName>
</protein>
<dbReference type="AlphaFoldDB" id="A0A4P9W9I8"/>
<evidence type="ECO:0000313" key="3">
    <source>
        <dbReference type="Proteomes" id="UP000269721"/>
    </source>
</evidence>
<organism evidence="2 3">
    <name type="scientific">Blyttiomyces helicus</name>
    <dbReference type="NCBI Taxonomy" id="388810"/>
    <lineage>
        <taxon>Eukaryota</taxon>
        <taxon>Fungi</taxon>
        <taxon>Fungi incertae sedis</taxon>
        <taxon>Chytridiomycota</taxon>
        <taxon>Chytridiomycota incertae sedis</taxon>
        <taxon>Chytridiomycetes</taxon>
        <taxon>Chytridiomycetes incertae sedis</taxon>
        <taxon>Blyttiomyces</taxon>
    </lineage>
</organism>
<sequence>MLTPNPRDRATLPEVLSHQWVNTGFVTKPHHEQPSPPQPSPPHQRRASPPPSPPPPSSSPPHPHPAITRLFVDRVMDAVTVGDAAGILMSVLDERAPGRQRELEGGWRGAECVGAAPAAEPDTGGRPTAPSPFPSRANIASTGLLRARLWWRRVISGRRESASAAPLTPAAPRWRSPWMSTWTERIRRRTATAGDEDGGGAGRQTPACAASDATLADDEQLFGGGGPSSSSESRRGLEMSRASSFGTHKSVPTNIVEAAEKRGWFARFTGRGR</sequence>
<feature type="region of interest" description="Disordered" evidence="1">
    <location>
        <begin position="161"/>
        <end position="247"/>
    </location>
</feature>
<evidence type="ECO:0000256" key="1">
    <source>
        <dbReference type="SAM" id="MobiDB-lite"/>
    </source>
</evidence>
<evidence type="ECO:0000313" key="2">
    <source>
        <dbReference type="EMBL" id="RKO86876.1"/>
    </source>
</evidence>
<gene>
    <name evidence="2" type="ORF">BDK51DRAFT_42859</name>
</gene>
<evidence type="ECO:0008006" key="4">
    <source>
        <dbReference type="Google" id="ProtNLM"/>
    </source>
</evidence>
<name>A0A4P9W9I8_9FUNG</name>
<keyword evidence="3" id="KW-1185">Reference proteome</keyword>
<proteinExistence type="predicted"/>
<feature type="compositionally biased region" description="Pro residues" evidence="1">
    <location>
        <begin position="34"/>
        <end position="64"/>
    </location>
</feature>
<dbReference type="Proteomes" id="UP000269721">
    <property type="component" value="Unassembled WGS sequence"/>
</dbReference>
<feature type="region of interest" description="Disordered" evidence="1">
    <location>
        <begin position="21"/>
        <end position="66"/>
    </location>
</feature>
<feature type="compositionally biased region" description="Low complexity" evidence="1">
    <location>
        <begin position="162"/>
        <end position="172"/>
    </location>
</feature>
<reference evidence="3" key="1">
    <citation type="journal article" date="2018" name="Nat. Microbiol.">
        <title>Leveraging single-cell genomics to expand the fungal tree of life.</title>
        <authorList>
            <person name="Ahrendt S.R."/>
            <person name="Quandt C.A."/>
            <person name="Ciobanu D."/>
            <person name="Clum A."/>
            <person name="Salamov A."/>
            <person name="Andreopoulos B."/>
            <person name="Cheng J.F."/>
            <person name="Woyke T."/>
            <person name="Pelin A."/>
            <person name="Henrissat B."/>
            <person name="Reynolds N.K."/>
            <person name="Benny G.L."/>
            <person name="Smith M.E."/>
            <person name="James T.Y."/>
            <person name="Grigoriev I.V."/>
        </authorList>
    </citation>
    <scope>NUCLEOTIDE SEQUENCE [LARGE SCALE GENOMIC DNA]</scope>
</reference>
<dbReference type="EMBL" id="KZ997842">
    <property type="protein sequence ID" value="RKO86876.1"/>
    <property type="molecule type" value="Genomic_DNA"/>
</dbReference>
<accession>A0A4P9W9I8</accession>